<feature type="region of interest" description="Disordered" evidence="1">
    <location>
        <begin position="130"/>
        <end position="153"/>
    </location>
</feature>
<dbReference type="EMBL" id="JACEIK010004674">
    <property type="protein sequence ID" value="MCD9646112.1"/>
    <property type="molecule type" value="Genomic_DNA"/>
</dbReference>
<evidence type="ECO:0000313" key="2">
    <source>
        <dbReference type="EMBL" id="MCD9646112.1"/>
    </source>
</evidence>
<sequence>MPLWASGGLMYFVETLATKVLVHYRLQRHRRTQRQLSHFPIRRQSAHGGTPALHGAPLLTSSASTSYVPLRPSTPIHRFYRQPPGGSGLGRVRRNFVLTIALTHPPAGSTASPASPLTRRADADGALLITSLPAAGGKPPRLYRRHSATTPVH</sequence>
<proteinExistence type="predicted"/>
<evidence type="ECO:0000313" key="3">
    <source>
        <dbReference type="Proteomes" id="UP000823775"/>
    </source>
</evidence>
<gene>
    <name evidence="2" type="ORF">HAX54_035663</name>
</gene>
<protein>
    <submittedName>
        <fullName evidence="2">Uncharacterized protein</fullName>
    </submittedName>
</protein>
<dbReference type="Proteomes" id="UP000823775">
    <property type="component" value="Unassembled WGS sequence"/>
</dbReference>
<evidence type="ECO:0000256" key="1">
    <source>
        <dbReference type="SAM" id="MobiDB-lite"/>
    </source>
</evidence>
<keyword evidence="3" id="KW-1185">Reference proteome</keyword>
<reference evidence="2 3" key="1">
    <citation type="journal article" date="2021" name="BMC Genomics">
        <title>Datura genome reveals duplications of psychoactive alkaloid biosynthetic genes and high mutation rate following tissue culture.</title>
        <authorList>
            <person name="Rajewski A."/>
            <person name="Carter-House D."/>
            <person name="Stajich J."/>
            <person name="Litt A."/>
        </authorList>
    </citation>
    <scope>NUCLEOTIDE SEQUENCE [LARGE SCALE GENOMIC DNA]</scope>
    <source>
        <strain evidence="2">AR-01</strain>
    </source>
</reference>
<organism evidence="2 3">
    <name type="scientific">Datura stramonium</name>
    <name type="common">Jimsonweed</name>
    <name type="synonym">Common thornapple</name>
    <dbReference type="NCBI Taxonomy" id="4076"/>
    <lineage>
        <taxon>Eukaryota</taxon>
        <taxon>Viridiplantae</taxon>
        <taxon>Streptophyta</taxon>
        <taxon>Embryophyta</taxon>
        <taxon>Tracheophyta</taxon>
        <taxon>Spermatophyta</taxon>
        <taxon>Magnoliopsida</taxon>
        <taxon>eudicotyledons</taxon>
        <taxon>Gunneridae</taxon>
        <taxon>Pentapetalae</taxon>
        <taxon>asterids</taxon>
        <taxon>lamiids</taxon>
        <taxon>Solanales</taxon>
        <taxon>Solanaceae</taxon>
        <taxon>Solanoideae</taxon>
        <taxon>Datureae</taxon>
        <taxon>Datura</taxon>
    </lineage>
</organism>
<name>A0ABS8VGS6_DATST</name>
<accession>A0ABS8VGS6</accession>
<comment type="caution">
    <text evidence="2">The sequence shown here is derived from an EMBL/GenBank/DDBJ whole genome shotgun (WGS) entry which is preliminary data.</text>
</comment>